<proteinExistence type="predicted"/>
<dbReference type="EMBL" id="JBHRVU010000004">
    <property type="protein sequence ID" value="MFC3440615.1"/>
    <property type="molecule type" value="Genomic_DNA"/>
</dbReference>
<dbReference type="Proteomes" id="UP001595681">
    <property type="component" value="Unassembled WGS sequence"/>
</dbReference>
<comment type="caution">
    <text evidence="1">The sequence shown here is derived from an EMBL/GenBank/DDBJ whole genome shotgun (WGS) entry which is preliminary data.</text>
</comment>
<accession>A0ABV7NDV0</accession>
<evidence type="ECO:0000313" key="1">
    <source>
        <dbReference type="EMBL" id="MFC3440615.1"/>
    </source>
</evidence>
<organism evidence="1 2">
    <name type="scientific">Sphingobium rhizovicinum</name>
    <dbReference type="NCBI Taxonomy" id="432308"/>
    <lineage>
        <taxon>Bacteria</taxon>
        <taxon>Pseudomonadati</taxon>
        <taxon>Pseudomonadota</taxon>
        <taxon>Alphaproteobacteria</taxon>
        <taxon>Sphingomonadales</taxon>
        <taxon>Sphingomonadaceae</taxon>
        <taxon>Sphingobium</taxon>
    </lineage>
</organism>
<protein>
    <submittedName>
        <fullName evidence="1">Uncharacterized protein</fullName>
    </submittedName>
</protein>
<keyword evidence="2" id="KW-1185">Reference proteome</keyword>
<reference evidence="2" key="1">
    <citation type="journal article" date="2019" name="Int. J. Syst. Evol. Microbiol.">
        <title>The Global Catalogue of Microorganisms (GCM) 10K type strain sequencing project: providing services to taxonomists for standard genome sequencing and annotation.</title>
        <authorList>
            <consortium name="The Broad Institute Genomics Platform"/>
            <consortium name="The Broad Institute Genome Sequencing Center for Infectious Disease"/>
            <person name="Wu L."/>
            <person name="Ma J."/>
        </authorList>
    </citation>
    <scope>NUCLEOTIDE SEQUENCE [LARGE SCALE GENOMIC DNA]</scope>
    <source>
        <strain evidence="2">CCM 7491</strain>
    </source>
</reference>
<evidence type="ECO:0000313" key="2">
    <source>
        <dbReference type="Proteomes" id="UP001595681"/>
    </source>
</evidence>
<name>A0ABV7NDV0_9SPHN</name>
<sequence length="215" mass="23954">MVHVFCNLEELGGGLPAMCDMTFEIVETAYDEKANFWQLKFRADATPYEPVGFIAIIPVSGWQEQIDGEENDAFRSFWGPITLCSCGIESDRLLTLLAAYYGISTPRPKNEGFVRKLFGNKGHGVINELKFASRVECFAVGINSDPSLVAKKPVHMKLFLEDGVENGRYAEVFLDIDMLQGFAALNEKDEGYRTDLVHWLSLPGNVMANPYASQA</sequence>
<gene>
    <name evidence="1" type="ORF">ACFOKF_05280</name>
</gene>
<dbReference type="RefSeq" id="WP_380793756.1">
    <property type="nucleotide sequence ID" value="NZ_JBHRVU010000004.1"/>
</dbReference>